<dbReference type="AlphaFoldDB" id="A0AAV7T4I7"/>
<evidence type="ECO:0000313" key="2">
    <source>
        <dbReference type="EMBL" id="KAJ1170867.1"/>
    </source>
</evidence>
<keyword evidence="1" id="KW-0175">Coiled coil</keyword>
<dbReference type="Proteomes" id="UP001066276">
    <property type="component" value="Chromosome 4_1"/>
</dbReference>
<evidence type="ECO:0000313" key="3">
    <source>
        <dbReference type="Proteomes" id="UP001066276"/>
    </source>
</evidence>
<proteinExistence type="predicted"/>
<evidence type="ECO:0000256" key="1">
    <source>
        <dbReference type="SAM" id="Coils"/>
    </source>
</evidence>
<name>A0AAV7T4I7_PLEWA</name>
<sequence length="189" mass="21530">MAVARIKKDWFLKDKLTKPTGTPSDDKLSPCCLDFGLTKEAWERPVTGSFMETLFSSPREDIQALKRDLSVDLKDVRLNLMEIGIRVSAMENSESGHEEEVEQLHQEVLRLKEQHVELQAHTEDLENRSHRNNVPLPAEGIDLQEYVRSLFCHILSSQEDVDIQLDYVHRVGLPRQDNSLACGYSGLCA</sequence>
<accession>A0AAV7T4I7</accession>
<protein>
    <submittedName>
        <fullName evidence="2">Uncharacterized protein</fullName>
    </submittedName>
</protein>
<organism evidence="2 3">
    <name type="scientific">Pleurodeles waltl</name>
    <name type="common">Iberian ribbed newt</name>
    <dbReference type="NCBI Taxonomy" id="8319"/>
    <lineage>
        <taxon>Eukaryota</taxon>
        <taxon>Metazoa</taxon>
        <taxon>Chordata</taxon>
        <taxon>Craniata</taxon>
        <taxon>Vertebrata</taxon>
        <taxon>Euteleostomi</taxon>
        <taxon>Amphibia</taxon>
        <taxon>Batrachia</taxon>
        <taxon>Caudata</taxon>
        <taxon>Salamandroidea</taxon>
        <taxon>Salamandridae</taxon>
        <taxon>Pleurodelinae</taxon>
        <taxon>Pleurodeles</taxon>
    </lineage>
</organism>
<reference evidence="2" key="1">
    <citation type="journal article" date="2022" name="bioRxiv">
        <title>Sequencing and chromosome-scale assembly of the giantPleurodeles waltlgenome.</title>
        <authorList>
            <person name="Brown T."/>
            <person name="Elewa A."/>
            <person name="Iarovenko S."/>
            <person name="Subramanian E."/>
            <person name="Araus A.J."/>
            <person name="Petzold A."/>
            <person name="Susuki M."/>
            <person name="Suzuki K.-i.T."/>
            <person name="Hayashi T."/>
            <person name="Toyoda A."/>
            <person name="Oliveira C."/>
            <person name="Osipova E."/>
            <person name="Leigh N.D."/>
            <person name="Simon A."/>
            <person name="Yun M.H."/>
        </authorList>
    </citation>
    <scope>NUCLEOTIDE SEQUENCE</scope>
    <source>
        <strain evidence="2">20211129_DDA</strain>
        <tissue evidence="2">Liver</tissue>
    </source>
</reference>
<gene>
    <name evidence="2" type="ORF">NDU88_002738</name>
</gene>
<comment type="caution">
    <text evidence="2">The sequence shown here is derived from an EMBL/GenBank/DDBJ whole genome shotgun (WGS) entry which is preliminary data.</text>
</comment>
<keyword evidence="3" id="KW-1185">Reference proteome</keyword>
<feature type="coiled-coil region" evidence="1">
    <location>
        <begin position="87"/>
        <end position="128"/>
    </location>
</feature>
<dbReference type="EMBL" id="JANPWB010000007">
    <property type="protein sequence ID" value="KAJ1170867.1"/>
    <property type="molecule type" value="Genomic_DNA"/>
</dbReference>